<proteinExistence type="predicted"/>
<evidence type="ECO:0000313" key="13">
    <source>
        <dbReference type="Proteomes" id="UP000009046"/>
    </source>
</evidence>
<dbReference type="KEGG" id="phu:Phum_PHUM472410"/>
<evidence type="ECO:0000256" key="4">
    <source>
        <dbReference type="ARBA" id="ARBA00022729"/>
    </source>
</evidence>
<keyword evidence="8" id="KW-0449">Lipoprotein</keyword>
<dbReference type="InParanoid" id="E0VVZ1"/>
<keyword evidence="3 9" id="KW-0812">Transmembrane</keyword>
<evidence type="ECO:0000256" key="9">
    <source>
        <dbReference type="SAM" id="Phobius"/>
    </source>
</evidence>
<evidence type="ECO:0000256" key="8">
    <source>
        <dbReference type="ARBA" id="ARBA00023288"/>
    </source>
</evidence>
<evidence type="ECO:0000313" key="11">
    <source>
        <dbReference type="EMBL" id="EEB17547.1"/>
    </source>
</evidence>
<name>E0VVZ1_PEDHC</name>
<dbReference type="InterPro" id="IPR045860">
    <property type="entry name" value="Snake_toxin-like_sf"/>
</dbReference>
<evidence type="ECO:0000256" key="2">
    <source>
        <dbReference type="ARBA" id="ARBA00022622"/>
    </source>
</evidence>
<evidence type="ECO:0000256" key="6">
    <source>
        <dbReference type="ARBA" id="ARBA00023136"/>
    </source>
</evidence>
<dbReference type="InterPro" id="IPR031424">
    <property type="entry name" value="QVR-like"/>
</dbReference>
<keyword evidence="5 9" id="KW-1133">Transmembrane helix</keyword>
<dbReference type="PANTHER" id="PTHR33562">
    <property type="entry name" value="ATILLA, ISOFORM B-RELATED-RELATED"/>
    <property type="match status" value="1"/>
</dbReference>
<reference evidence="11" key="1">
    <citation type="submission" date="2007-04" db="EMBL/GenBank/DDBJ databases">
        <title>Annotation of Pediculus humanus corporis strain USDA.</title>
        <authorList>
            <person name="Kirkness E."/>
            <person name="Hannick L."/>
            <person name="Hass B."/>
            <person name="Bruggner R."/>
            <person name="Lawson D."/>
            <person name="Bidwell S."/>
            <person name="Joardar V."/>
            <person name="Caler E."/>
            <person name="Walenz B."/>
            <person name="Inman J."/>
            <person name="Schobel S."/>
            <person name="Galinsky K."/>
            <person name="Amedeo P."/>
            <person name="Strausberg R."/>
        </authorList>
    </citation>
    <scope>NUCLEOTIDE SEQUENCE</scope>
    <source>
        <strain evidence="11">USDA</strain>
    </source>
</reference>
<evidence type="ECO:0000256" key="10">
    <source>
        <dbReference type="SAM" id="SignalP"/>
    </source>
</evidence>
<dbReference type="EnsemblMetazoa" id="PHUM472410-RA">
    <property type="protein sequence ID" value="PHUM472410-PA"/>
    <property type="gene ID" value="PHUM472410"/>
</dbReference>
<dbReference type="CTD" id="8238923"/>
<keyword evidence="7" id="KW-0325">Glycoprotein</keyword>
<keyword evidence="4 10" id="KW-0732">Signal</keyword>
<evidence type="ECO:0000256" key="7">
    <source>
        <dbReference type="ARBA" id="ARBA00023180"/>
    </source>
</evidence>
<dbReference type="InterPro" id="IPR050975">
    <property type="entry name" value="Sleep_regulator"/>
</dbReference>
<organism>
    <name type="scientific">Pediculus humanus subsp. corporis</name>
    <name type="common">Body louse</name>
    <dbReference type="NCBI Taxonomy" id="121224"/>
    <lineage>
        <taxon>Eukaryota</taxon>
        <taxon>Metazoa</taxon>
        <taxon>Ecdysozoa</taxon>
        <taxon>Arthropoda</taxon>
        <taxon>Hexapoda</taxon>
        <taxon>Insecta</taxon>
        <taxon>Pterygota</taxon>
        <taxon>Neoptera</taxon>
        <taxon>Paraneoptera</taxon>
        <taxon>Psocodea</taxon>
        <taxon>Troctomorpha</taxon>
        <taxon>Phthiraptera</taxon>
        <taxon>Anoplura</taxon>
        <taxon>Pediculidae</taxon>
        <taxon>Pediculus</taxon>
    </lineage>
</organism>
<gene>
    <name evidence="12" type="primary">8238923</name>
    <name evidence="11" type="ORF">Phum_PHUM472410</name>
</gene>
<dbReference type="Pfam" id="PF17064">
    <property type="entry name" value="QVR"/>
    <property type="match status" value="1"/>
</dbReference>
<evidence type="ECO:0000256" key="3">
    <source>
        <dbReference type="ARBA" id="ARBA00022692"/>
    </source>
</evidence>
<dbReference type="GO" id="GO:0032222">
    <property type="term" value="P:regulation of synaptic transmission, cholinergic"/>
    <property type="evidence" value="ECO:0007669"/>
    <property type="project" value="InterPro"/>
</dbReference>
<dbReference type="RefSeq" id="XP_002430285.1">
    <property type="nucleotide sequence ID" value="XM_002430240.1"/>
</dbReference>
<dbReference type="PANTHER" id="PTHR33562:SF14">
    <property type="entry name" value="PROTEIN QUIVER"/>
    <property type="match status" value="1"/>
</dbReference>
<protein>
    <submittedName>
        <fullName evidence="11 12">Uncharacterized protein</fullName>
    </submittedName>
</protein>
<dbReference type="GeneID" id="8238923"/>
<feature type="chain" id="PRO_5014570234" evidence="10">
    <location>
        <begin position="25"/>
        <end position="144"/>
    </location>
</feature>
<dbReference type="VEuPathDB" id="VectorBase:PHUM472410"/>
<keyword evidence="2" id="KW-0336">GPI-anchor</keyword>
<feature type="signal peptide" evidence="10">
    <location>
        <begin position="1"/>
        <end position="24"/>
    </location>
</feature>
<dbReference type="Proteomes" id="UP000009046">
    <property type="component" value="Unassembled WGS sequence"/>
</dbReference>
<reference evidence="11" key="2">
    <citation type="submission" date="2007-04" db="EMBL/GenBank/DDBJ databases">
        <title>The genome of the human body louse.</title>
        <authorList>
            <consortium name="The Human Body Louse Genome Consortium"/>
            <person name="Kirkness E."/>
            <person name="Walenz B."/>
            <person name="Hass B."/>
            <person name="Bruggner R."/>
            <person name="Strausberg R."/>
        </authorList>
    </citation>
    <scope>NUCLEOTIDE SEQUENCE</scope>
    <source>
        <strain evidence="11">USDA</strain>
    </source>
</reference>
<sequence>MQRLLTVELIFIIIILILINSGQSLKCFVCRSDKDKACIGEDSNLDSKFSVQCPGKSNSSSQAYCRKIKQKLRFKEEGDYTYIRECAYEKSSRPCYHFKYIELATQEICECDSELCNRGYLIIPKIQTLIMTFFVWLLNYTINR</sequence>
<reference evidence="12" key="3">
    <citation type="submission" date="2020-05" db="UniProtKB">
        <authorList>
            <consortium name="EnsemblMetazoa"/>
        </authorList>
    </citation>
    <scope>IDENTIFICATION</scope>
    <source>
        <strain evidence="12">USDA</strain>
    </source>
</reference>
<dbReference type="HOGENOM" id="CLU_126345_1_1_1"/>
<dbReference type="EMBL" id="AAZO01005732">
    <property type="status" value="NOT_ANNOTATED_CDS"/>
    <property type="molecule type" value="Genomic_DNA"/>
</dbReference>
<feature type="transmembrane region" description="Helical" evidence="9">
    <location>
        <begin position="119"/>
        <end position="138"/>
    </location>
</feature>
<dbReference type="GO" id="GO:0098552">
    <property type="term" value="C:side of membrane"/>
    <property type="evidence" value="ECO:0007669"/>
    <property type="project" value="UniProtKB-KW"/>
</dbReference>
<evidence type="ECO:0000313" key="12">
    <source>
        <dbReference type="EnsemblMetazoa" id="PHUM472410-PA"/>
    </source>
</evidence>
<comment type="subcellular location">
    <subcellularLocation>
        <location evidence="1">Membrane</location>
        <topology evidence="1">Lipid-anchor</topology>
        <topology evidence="1">GPI-anchor</topology>
    </subcellularLocation>
</comment>
<keyword evidence="13" id="KW-1185">Reference proteome</keyword>
<evidence type="ECO:0000256" key="1">
    <source>
        <dbReference type="ARBA" id="ARBA00004589"/>
    </source>
</evidence>
<evidence type="ECO:0000256" key="5">
    <source>
        <dbReference type="ARBA" id="ARBA00022989"/>
    </source>
</evidence>
<dbReference type="GO" id="GO:0030431">
    <property type="term" value="P:sleep"/>
    <property type="evidence" value="ECO:0007669"/>
    <property type="project" value="InterPro"/>
</dbReference>
<keyword evidence="6 9" id="KW-0472">Membrane</keyword>
<dbReference type="SUPFAM" id="SSF57302">
    <property type="entry name" value="Snake toxin-like"/>
    <property type="match status" value="1"/>
</dbReference>
<dbReference type="AlphaFoldDB" id="E0VVZ1"/>
<accession>E0VVZ1</accession>
<dbReference type="EMBL" id="DS235816">
    <property type="protein sequence ID" value="EEB17547.1"/>
    <property type="molecule type" value="Genomic_DNA"/>
</dbReference>